<dbReference type="InterPro" id="IPR011664">
    <property type="entry name" value="Abi_system_AbiD/AbiF-like"/>
</dbReference>
<sequence>MSTVPYLQPDEREAFLVDHGMIEEGPCNDSQRDWLESVNFHFLMGYARHYRNLINESHWEGPKNLTEIQSLVNSEDELAAFLAPWIRRAETHLRALTVKYYCGQQLHGEGYLDMESWAQPKKHLQLTMLKDIQRHGEPYVQDHIDERARQAGFEVPEWCISENRGTWLSLVQELPLWSVIDSFSIGTLGKFLLSCGCQPCGEKPVGDLVAAELDIGKNSFNKSVQCFGITRNLIFHHQRIWMRPIPMNPGFAKDLDRRYKHFELRTTYKQAHFVALASLSKLLPTDCREKYLEQLDLFLELRPLLALGIIQPPFLKFTPLS</sequence>
<dbReference type="EMBL" id="CP011309">
    <property type="protein sequence ID" value="AKF26508.1"/>
    <property type="molecule type" value="Genomic_DNA"/>
</dbReference>
<evidence type="ECO:0008006" key="3">
    <source>
        <dbReference type="Google" id="ProtNLM"/>
    </source>
</evidence>
<keyword evidence="2" id="KW-1185">Reference proteome</keyword>
<protein>
    <recommendedName>
        <fullName evidence="3">CAAX protease</fullName>
    </recommendedName>
</protein>
<dbReference type="Proteomes" id="UP000034037">
    <property type="component" value="Chromosome"/>
</dbReference>
<evidence type="ECO:0000313" key="2">
    <source>
        <dbReference type="Proteomes" id="UP000034037"/>
    </source>
</evidence>
<accession>A0A0F6Z4A4</accession>
<proteinExistence type="predicted"/>
<dbReference type="RefSeq" id="WP_003860479.1">
    <property type="nucleotide sequence ID" value="NZ_CP011309.1"/>
</dbReference>
<gene>
    <name evidence="1" type="ORF">YH66_02540</name>
</gene>
<dbReference type="PATRIC" id="fig|92706.3.peg.529"/>
<reference evidence="1 2" key="1">
    <citation type="submission" date="2015-04" db="EMBL/GenBank/DDBJ databases">
        <title>Complete Genome Sequence of Brevibacterium flavum ATCC 15168.</title>
        <authorList>
            <person name="Ahn J."/>
            <person name="Park G."/>
            <person name="Jeon W."/>
            <person name="Jang Y."/>
            <person name="Jang M."/>
            <person name="Lee H."/>
            <person name="Lee H."/>
        </authorList>
    </citation>
    <scope>NUCLEOTIDE SEQUENCE [LARGE SCALE GENOMIC DNA]</scope>
    <source>
        <strain evidence="1 2">ATCC 15168</strain>
    </source>
</reference>
<name>A0A0F6Z4A4_9CORY</name>
<evidence type="ECO:0000313" key="1">
    <source>
        <dbReference type="EMBL" id="AKF26508.1"/>
    </source>
</evidence>
<dbReference type="HOGENOM" id="CLU_075504_0_0_11"/>
<dbReference type="AlphaFoldDB" id="A0A0F6Z4A4"/>
<organism evidence="1 2">
    <name type="scientific">[Brevibacterium] flavum</name>
    <dbReference type="NCBI Taxonomy" id="92706"/>
    <lineage>
        <taxon>Bacteria</taxon>
        <taxon>Bacillati</taxon>
        <taxon>Actinomycetota</taxon>
        <taxon>Actinomycetes</taxon>
        <taxon>Mycobacteriales</taxon>
        <taxon>Corynebacteriaceae</taxon>
        <taxon>Corynebacterium</taxon>
    </lineage>
</organism>
<dbReference type="Pfam" id="PF07751">
    <property type="entry name" value="Abi_2"/>
    <property type="match status" value="1"/>
</dbReference>